<evidence type="ECO:0000313" key="1">
    <source>
        <dbReference type="EMBL" id="CAK1594561.1"/>
    </source>
</evidence>
<reference evidence="1 2" key="1">
    <citation type="submission" date="2023-11" db="EMBL/GenBank/DDBJ databases">
        <authorList>
            <person name="Hedman E."/>
            <person name="Englund M."/>
            <person name="Stromberg M."/>
            <person name="Nyberg Akerstrom W."/>
            <person name="Nylinder S."/>
            <person name="Jareborg N."/>
            <person name="Kallberg Y."/>
            <person name="Kronander E."/>
        </authorList>
    </citation>
    <scope>NUCLEOTIDE SEQUENCE [LARGE SCALE GENOMIC DNA]</scope>
</reference>
<gene>
    <name evidence="1" type="ORF">PARMNEM_LOCUS14173</name>
</gene>
<sequence>MKVPEVETPNGQAYMIYRLCRAWLEMKVPEVETPNGQAYMIYRLCRAWLEMKVPEVETLDGQAYRKKIAPYKRHWVFQQDSAPAHRAKSTQEWLAAREIDFIRHEDWPSSSPDLNPLDYKIWQHLEEKACSKPHPHLESLKTSLIKAAADIDMDLVRAAIDDWPRRLKACIQNHRGHFE</sequence>
<dbReference type="Gene3D" id="3.30.420.10">
    <property type="entry name" value="Ribonuclease H-like superfamily/Ribonuclease H"/>
    <property type="match status" value="1"/>
</dbReference>
<evidence type="ECO:0008006" key="3">
    <source>
        <dbReference type="Google" id="ProtNLM"/>
    </source>
</evidence>
<protein>
    <recommendedName>
        <fullName evidence="3">Transposase</fullName>
    </recommendedName>
</protein>
<dbReference type="EMBL" id="CAVLGL010000090">
    <property type="protein sequence ID" value="CAK1594561.1"/>
    <property type="molecule type" value="Genomic_DNA"/>
</dbReference>
<dbReference type="PANTHER" id="PTHR47326">
    <property type="entry name" value="TRANSPOSABLE ELEMENT TC3 TRANSPOSASE-LIKE PROTEIN"/>
    <property type="match status" value="1"/>
</dbReference>
<evidence type="ECO:0000313" key="2">
    <source>
        <dbReference type="Proteomes" id="UP001314205"/>
    </source>
</evidence>
<comment type="caution">
    <text evidence="1">The sequence shown here is derived from an EMBL/GenBank/DDBJ whole genome shotgun (WGS) entry which is preliminary data.</text>
</comment>
<name>A0AAV1LHF0_9NEOP</name>
<keyword evidence="2" id="KW-1185">Reference proteome</keyword>
<proteinExistence type="predicted"/>
<dbReference type="InterPro" id="IPR036397">
    <property type="entry name" value="RNaseH_sf"/>
</dbReference>
<dbReference type="Proteomes" id="UP001314205">
    <property type="component" value="Unassembled WGS sequence"/>
</dbReference>
<dbReference type="AlphaFoldDB" id="A0AAV1LHF0"/>
<dbReference type="PANTHER" id="PTHR47326:SF1">
    <property type="entry name" value="HTH PSQ-TYPE DOMAIN-CONTAINING PROTEIN"/>
    <property type="match status" value="1"/>
</dbReference>
<organism evidence="1 2">
    <name type="scientific">Parnassius mnemosyne</name>
    <name type="common">clouded apollo</name>
    <dbReference type="NCBI Taxonomy" id="213953"/>
    <lineage>
        <taxon>Eukaryota</taxon>
        <taxon>Metazoa</taxon>
        <taxon>Ecdysozoa</taxon>
        <taxon>Arthropoda</taxon>
        <taxon>Hexapoda</taxon>
        <taxon>Insecta</taxon>
        <taxon>Pterygota</taxon>
        <taxon>Neoptera</taxon>
        <taxon>Endopterygota</taxon>
        <taxon>Lepidoptera</taxon>
        <taxon>Glossata</taxon>
        <taxon>Ditrysia</taxon>
        <taxon>Papilionoidea</taxon>
        <taxon>Papilionidae</taxon>
        <taxon>Parnassiinae</taxon>
        <taxon>Parnassini</taxon>
        <taxon>Parnassius</taxon>
        <taxon>Driopa</taxon>
    </lineage>
</organism>
<accession>A0AAV1LHF0</accession>
<dbReference type="GO" id="GO:0003676">
    <property type="term" value="F:nucleic acid binding"/>
    <property type="evidence" value="ECO:0007669"/>
    <property type="project" value="InterPro"/>
</dbReference>